<feature type="transmembrane region" description="Helical" evidence="13">
    <location>
        <begin position="183"/>
        <end position="203"/>
    </location>
</feature>
<organism evidence="15">
    <name type="scientific">Candidatus Kentrum sp. LPFa</name>
    <dbReference type="NCBI Taxonomy" id="2126335"/>
    <lineage>
        <taxon>Bacteria</taxon>
        <taxon>Pseudomonadati</taxon>
        <taxon>Pseudomonadota</taxon>
        <taxon>Gammaproteobacteria</taxon>
        <taxon>Candidatus Kentrum</taxon>
    </lineage>
</organism>
<keyword evidence="4" id="KW-1003">Cell membrane</keyword>
<evidence type="ECO:0000256" key="2">
    <source>
        <dbReference type="ARBA" id="ARBA00004651"/>
    </source>
</evidence>
<comment type="subcellular location">
    <subcellularLocation>
        <location evidence="2">Cell membrane</location>
        <topology evidence="2">Multi-pass membrane protein</topology>
    </subcellularLocation>
</comment>
<dbReference type="InterPro" id="IPR008915">
    <property type="entry name" value="Peptidase_M50"/>
</dbReference>
<evidence type="ECO:0000313" key="15">
    <source>
        <dbReference type="EMBL" id="VFK16782.1"/>
    </source>
</evidence>
<dbReference type="GO" id="GO:0008237">
    <property type="term" value="F:metallopeptidase activity"/>
    <property type="evidence" value="ECO:0007669"/>
    <property type="project" value="UniProtKB-KW"/>
</dbReference>
<evidence type="ECO:0000256" key="5">
    <source>
        <dbReference type="ARBA" id="ARBA00022670"/>
    </source>
</evidence>
<dbReference type="InterPro" id="IPR052348">
    <property type="entry name" value="Metallopeptidase_M50B"/>
</dbReference>
<evidence type="ECO:0000256" key="9">
    <source>
        <dbReference type="ARBA" id="ARBA00022833"/>
    </source>
</evidence>
<keyword evidence="5 15" id="KW-0645">Protease</keyword>
<dbReference type="EMBL" id="CAADFK010000102">
    <property type="protein sequence ID" value="VFK16782.1"/>
    <property type="molecule type" value="Genomic_DNA"/>
</dbReference>
<evidence type="ECO:0000256" key="3">
    <source>
        <dbReference type="ARBA" id="ARBA00007931"/>
    </source>
</evidence>
<keyword evidence="11" id="KW-0482">Metalloprotease</keyword>
<accession>A0A450WID1</accession>
<comment type="cofactor">
    <cofactor evidence="1">
        <name>Zn(2+)</name>
        <dbReference type="ChEBI" id="CHEBI:29105"/>
    </cofactor>
</comment>
<name>A0A450WID1_9GAMM</name>
<feature type="domain" description="Peptidase M50" evidence="14">
    <location>
        <begin position="138"/>
        <end position="170"/>
    </location>
</feature>
<comment type="similarity">
    <text evidence="3">Belongs to the peptidase M50B family.</text>
</comment>
<evidence type="ECO:0000256" key="13">
    <source>
        <dbReference type="SAM" id="Phobius"/>
    </source>
</evidence>
<evidence type="ECO:0000256" key="11">
    <source>
        <dbReference type="ARBA" id="ARBA00023049"/>
    </source>
</evidence>
<evidence type="ECO:0000259" key="14">
    <source>
        <dbReference type="Pfam" id="PF02163"/>
    </source>
</evidence>
<keyword evidence="9" id="KW-0862">Zinc</keyword>
<evidence type="ECO:0000256" key="4">
    <source>
        <dbReference type="ARBA" id="ARBA00022475"/>
    </source>
</evidence>
<keyword evidence="12 13" id="KW-0472">Membrane</keyword>
<evidence type="ECO:0000256" key="12">
    <source>
        <dbReference type="ARBA" id="ARBA00023136"/>
    </source>
</evidence>
<dbReference type="GO" id="GO:0006508">
    <property type="term" value="P:proteolysis"/>
    <property type="evidence" value="ECO:0007669"/>
    <property type="project" value="UniProtKB-KW"/>
</dbReference>
<dbReference type="AlphaFoldDB" id="A0A450WID1"/>
<dbReference type="Pfam" id="PF02163">
    <property type="entry name" value="Peptidase_M50"/>
    <property type="match status" value="1"/>
</dbReference>
<dbReference type="InterPro" id="IPR044537">
    <property type="entry name" value="Rip2-like"/>
</dbReference>
<keyword evidence="7" id="KW-0479">Metal-binding</keyword>
<feature type="transmembrane region" description="Helical" evidence="13">
    <location>
        <begin position="95"/>
        <end position="119"/>
    </location>
</feature>
<protein>
    <submittedName>
        <fullName evidence="15">Zn-dependent protease (Includes SpoIVFB)</fullName>
    </submittedName>
</protein>
<evidence type="ECO:0000256" key="8">
    <source>
        <dbReference type="ARBA" id="ARBA00022801"/>
    </source>
</evidence>
<keyword evidence="10 13" id="KW-1133">Transmembrane helix</keyword>
<evidence type="ECO:0000256" key="7">
    <source>
        <dbReference type="ARBA" id="ARBA00022723"/>
    </source>
</evidence>
<proteinExistence type="inferred from homology"/>
<evidence type="ECO:0000256" key="1">
    <source>
        <dbReference type="ARBA" id="ARBA00001947"/>
    </source>
</evidence>
<evidence type="ECO:0000256" key="6">
    <source>
        <dbReference type="ARBA" id="ARBA00022692"/>
    </source>
</evidence>
<dbReference type="PANTHER" id="PTHR35864:SF1">
    <property type="entry name" value="ZINC METALLOPROTEASE YWHC-RELATED"/>
    <property type="match status" value="1"/>
</dbReference>
<feature type="transmembrane region" description="Helical" evidence="13">
    <location>
        <begin position="6"/>
        <end position="32"/>
    </location>
</feature>
<keyword evidence="8" id="KW-0378">Hydrolase</keyword>
<keyword evidence="6 13" id="KW-0812">Transmembrane</keyword>
<evidence type="ECO:0000256" key="10">
    <source>
        <dbReference type="ARBA" id="ARBA00022989"/>
    </source>
</evidence>
<sequence length="215" mass="23806">MGDLNLIQKIIVWSIPVLLAITVHEVAHGWVARHRGDPTAMMLSRLTLNPLKHIDPIGTIMVPGLLFLFQSTFIFGWAKPVPVAWRNLKHPKRDMALVAIAGPAANLMMAILWALLVKIGFALFEYFGNSILLMIYMGWAGISINVALMILNLLPIPPLDGGRVLVGLLPHPWAGQVNRIEPFGLFIVIGLLVTGILQSILAFTHEKFLWIFGLL</sequence>
<dbReference type="GO" id="GO:0046872">
    <property type="term" value="F:metal ion binding"/>
    <property type="evidence" value="ECO:0007669"/>
    <property type="project" value="UniProtKB-KW"/>
</dbReference>
<dbReference type="GO" id="GO:0005886">
    <property type="term" value="C:plasma membrane"/>
    <property type="evidence" value="ECO:0007669"/>
    <property type="project" value="UniProtKB-SubCell"/>
</dbReference>
<dbReference type="PANTHER" id="PTHR35864">
    <property type="entry name" value="ZINC METALLOPROTEASE MJ0611-RELATED"/>
    <property type="match status" value="1"/>
</dbReference>
<feature type="transmembrane region" description="Helical" evidence="13">
    <location>
        <begin position="131"/>
        <end position="154"/>
    </location>
</feature>
<gene>
    <name evidence="15" type="ORF">BECKLPF1236B_GA0070989_11028</name>
</gene>
<dbReference type="CDD" id="cd06158">
    <property type="entry name" value="S2P-M50_like_1"/>
    <property type="match status" value="1"/>
</dbReference>
<reference evidence="15" key="1">
    <citation type="submission" date="2019-02" db="EMBL/GenBank/DDBJ databases">
        <authorList>
            <person name="Gruber-Vodicka R. H."/>
            <person name="Seah K. B. B."/>
        </authorList>
    </citation>
    <scope>NUCLEOTIDE SEQUENCE</scope>
    <source>
        <strain evidence="15">BECK_S313</strain>
    </source>
</reference>